<keyword evidence="6" id="KW-0732">Signal</keyword>
<dbReference type="GO" id="GO:0097347">
    <property type="term" value="C:TAM protein secretion complex"/>
    <property type="evidence" value="ECO:0007669"/>
    <property type="project" value="TreeGrafter"/>
</dbReference>
<evidence type="ECO:0000256" key="5">
    <source>
        <dbReference type="SAM" id="MobiDB-lite"/>
    </source>
</evidence>
<evidence type="ECO:0000313" key="9">
    <source>
        <dbReference type="Proteomes" id="UP000233293"/>
    </source>
</evidence>
<gene>
    <name evidence="8" type="ORF">CWS72_23280</name>
</gene>
<evidence type="ECO:0000256" key="4">
    <source>
        <dbReference type="ARBA" id="ARBA00023136"/>
    </source>
</evidence>
<accession>A0A2N3PP62</accession>
<feature type="domain" description="Translocation and assembly module TamB C-terminal" evidence="7">
    <location>
        <begin position="987"/>
        <end position="1339"/>
    </location>
</feature>
<comment type="subcellular location">
    <subcellularLocation>
        <location evidence="1">Membrane</location>
        <topology evidence="1">Single-pass membrane protein</topology>
    </subcellularLocation>
</comment>
<evidence type="ECO:0000256" key="2">
    <source>
        <dbReference type="ARBA" id="ARBA00022692"/>
    </source>
</evidence>
<dbReference type="PANTHER" id="PTHR36985">
    <property type="entry name" value="TRANSLOCATION AND ASSEMBLY MODULE SUBUNIT TAMB"/>
    <property type="match status" value="1"/>
</dbReference>
<feature type="region of interest" description="Disordered" evidence="5">
    <location>
        <begin position="1309"/>
        <end position="1331"/>
    </location>
</feature>
<keyword evidence="2" id="KW-0812">Transmembrane</keyword>
<evidence type="ECO:0000256" key="6">
    <source>
        <dbReference type="SAM" id="SignalP"/>
    </source>
</evidence>
<evidence type="ECO:0000259" key="7">
    <source>
        <dbReference type="Pfam" id="PF04357"/>
    </source>
</evidence>
<protein>
    <recommendedName>
        <fullName evidence="7">Translocation and assembly module TamB C-terminal domain-containing protein</fullName>
    </recommendedName>
</protein>
<dbReference type="PANTHER" id="PTHR36985:SF1">
    <property type="entry name" value="TRANSLOCATION AND ASSEMBLY MODULE SUBUNIT TAMB"/>
    <property type="match status" value="1"/>
</dbReference>
<feature type="signal peptide" evidence="6">
    <location>
        <begin position="1"/>
        <end position="23"/>
    </location>
</feature>
<keyword evidence="3" id="KW-1133">Transmembrane helix</keyword>
<dbReference type="GO" id="GO:0009306">
    <property type="term" value="P:protein secretion"/>
    <property type="evidence" value="ECO:0007669"/>
    <property type="project" value="InterPro"/>
</dbReference>
<comment type="caution">
    <text evidence="8">The sequence shown here is derived from an EMBL/GenBank/DDBJ whole genome shotgun (WGS) entry which is preliminary data.</text>
</comment>
<organism evidence="8 9">
    <name type="scientific">Telmatospirillum siberiense</name>
    <dbReference type="NCBI Taxonomy" id="382514"/>
    <lineage>
        <taxon>Bacteria</taxon>
        <taxon>Pseudomonadati</taxon>
        <taxon>Pseudomonadota</taxon>
        <taxon>Alphaproteobacteria</taxon>
        <taxon>Rhodospirillales</taxon>
        <taxon>Rhodospirillaceae</taxon>
        <taxon>Telmatospirillum</taxon>
    </lineage>
</organism>
<evidence type="ECO:0000313" key="8">
    <source>
        <dbReference type="EMBL" id="PKU22154.1"/>
    </source>
</evidence>
<dbReference type="RefSeq" id="WP_101253038.1">
    <property type="nucleotide sequence ID" value="NZ_PIUM01000037.1"/>
</dbReference>
<evidence type="ECO:0000256" key="3">
    <source>
        <dbReference type="ARBA" id="ARBA00022989"/>
    </source>
</evidence>
<dbReference type="EMBL" id="PIUM01000037">
    <property type="protein sequence ID" value="PKU22154.1"/>
    <property type="molecule type" value="Genomic_DNA"/>
</dbReference>
<dbReference type="GO" id="GO:0005886">
    <property type="term" value="C:plasma membrane"/>
    <property type="evidence" value="ECO:0007669"/>
    <property type="project" value="InterPro"/>
</dbReference>
<dbReference type="InterPro" id="IPR007452">
    <property type="entry name" value="TamB_C"/>
</dbReference>
<feature type="chain" id="PRO_5014826906" description="Translocation and assembly module TamB C-terminal domain-containing protein" evidence="6">
    <location>
        <begin position="24"/>
        <end position="1339"/>
    </location>
</feature>
<feature type="compositionally biased region" description="Polar residues" evidence="5">
    <location>
        <begin position="1315"/>
        <end position="1331"/>
    </location>
</feature>
<proteinExistence type="predicted"/>
<dbReference type="Proteomes" id="UP000233293">
    <property type="component" value="Unassembled WGS sequence"/>
</dbReference>
<reference evidence="9" key="1">
    <citation type="submission" date="2017-12" db="EMBL/GenBank/DDBJ databases">
        <title>Draft genome sequence of Telmatospirillum siberiense 26-4b1T, an acidotolerant peatland alphaproteobacterium potentially involved in sulfur cycling.</title>
        <authorList>
            <person name="Hausmann B."/>
            <person name="Pjevac P."/>
            <person name="Schreck K."/>
            <person name="Herbold C.W."/>
            <person name="Daims H."/>
            <person name="Wagner M."/>
            <person name="Pester M."/>
            <person name="Loy A."/>
        </authorList>
    </citation>
    <scope>NUCLEOTIDE SEQUENCE [LARGE SCALE GENOMIC DNA]</scope>
    <source>
        <strain evidence="9">26-4b1</strain>
    </source>
</reference>
<dbReference type="Pfam" id="PF04357">
    <property type="entry name" value="TamB"/>
    <property type="match status" value="1"/>
</dbReference>
<evidence type="ECO:0000256" key="1">
    <source>
        <dbReference type="ARBA" id="ARBA00004167"/>
    </source>
</evidence>
<keyword evidence="4" id="KW-0472">Membrane</keyword>
<keyword evidence="9" id="KW-1185">Reference proteome</keyword>
<name>A0A2N3PP62_9PROT</name>
<sequence length="1339" mass="136554">MRRPFKALAWTAAALIAAPPLLAAGLSVTANIAAGRHAIERLTPRLTGGAVTLSGLGGRFPDAIRLARLELRDGDGPWLAIDGLVLDWSPLRLLAGHLAIERLAAERIGIDRLPAAADGSSSGGMPGFAPPLRLDLDDLRADRIALSPPLAGRDRAFSLHGNLHIDPMGRGRAELSGAGLEGPGSFALEAGLDGDDLKGRLDVEEPADGLIAGIAGLPGLGPLSLRATLDGPLSAARLALAAEAGPLTARAGGTLDLVKRVGGLEIAADAPAMTPADGLSWRSLHLDARIDGALARPDASGRLTVETLAAAGFGVKNLTVEITGDAGTLHLAARTAGLTLPGPRPDLLGQTPLTGQAAIDLDAPRTPVTFTLSHPLLELSGKADFGVSPSGAATVVLPVLAPFADAAGLDFKGHARLEAGFSTPNGKTALTLAGTLGADGAVRRPAEALIGEETRIDAAVTLEGAGVTVDHAEIAGRTLRLSLAGSAKDQGLDLAWKAALSDLSLLSGDIAGTLSAEGRVRGSQREPLIDAEAKGDLAPGGLPKKPFSLSLHGEGSTISQNGRISLTGVLGGEKIEMAANARPGRNDAMELAIEHARWSGAEMRGTLLLPPDGRGATGKLDLRLPRLADLRRLTGQDLAGSLSGTLSLADRGGRGELRLTATASDLALADDKVGHATLEGTLADPQGHPNLALRLAADDIAAGGMTGSASLDAGGPPEKLALRLQGALEIAGSPAVVSAEALLDTAHSRLGVSAMQARYCGGTARLLEPASVDFAKGVSLGGVRIGLGRTTMDLAGRLSPKFDLTASLSGTVADLPAGCLPLPLSQGGVTVQAKITGTPDAPEGSFQISGRDLRMRGAPTVAPAFLQASGEIHGRILRLMAELKAGKAVDFHLSGAVPLDPGGSLEMKATGALDLAMLTPILVADDRSVQGRLTLDAVVGGSMASPCVSGTADLTGGAIHDFSQGFALQAVNAKIDADCAQLRLSSFTAKAGPGTVSATGRLDLGAEGMPVDLTISASNARPLASDLLTADLDAEMTLRGPAAGPLLLAGNILVRRADINIPDSFASSVAVLDVHRPGEIPPPPPPETPLGLDLTLRAPDRIFVRGRGVDAELSGQIRIEGTSLDPKVSDGFNLRRGSYSLASKTLDFQSGRVAFDGMGVERRIDPTLHFVAQTSSGTVTATLTISGYADAPKIELSSTPSLPQDEILAQLLFGQSVKQLSPLQIAQIAQSVAALTNLGGGLDPLSAIRRGLGLDRLSTGGESGGSGASLQAGKYVAEGVYVGAQQGISDGTRAQVQIDLTEHLKLETTIGTGGSARTSETTTQNDPGSSVGLTYRFEY</sequence>
<dbReference type="OrthoDB" id="7784409at2"/>